<organism evidence="1 2">
    <name type="scientific">Duganella vulcania</name>
    <dbReference type="NCBI Taxonomy" id="2692166"/>
    <lineage>
        <taxon>Bacteria</taxon>
        <taxon>Pseudomonadati</taxon>
        <taxon>Pseudomonadota</taxon>
        <taxon>Betaproteobacteria</taxon>
        <taxon>Burkholderiales</taxon>
        <taxon>Oxalobacteraceae</taxon>
        <taxon>Telluria group</taxon>
        <taxon>Duganella</taxon>
    </lineage>
</organism>
<comment type="caution">
    <text evidence="1">The sequence shown here is derived from an EMBL/GenBank/DDBJ whole genome shotgun (WGS) entry which is preliminary data.</text>
</comment>
<name>A0A845G7W6_9BURK</name>
<proteinExistence type="predicted"/>
<gene>
    <name evidence="1" type="ORF">GTP91_24830</name>
</gene>
<evidence type="ECO:0008006" key="3">
    <source>
        <dbReference type="Google" id="ProtNLM"/>
    </source>
</evidence>
<dbReference type="Proteomes" id="UP000470302">
    <property type="component" value="Unassembled WGS sequence"/>
</dbReference>
<sequence length="194" mass="20746">MTRASLPAVALAFVAPPGWSHFAGWIALASTVTMASVLGWTYQRDQAALAAARSALAETRIAQKRLATTSAVSKESLEHTQKQIGAAQGVIRRLNLPWDDLFSTLEASIGDDVVLIDVEPDPEAHTIVITAEARTPQAMLDYGQNLAGSALLTNAFIQSHQVLVQAPQKPLRFTIAAQWLIPTTDSKPRAGGLP</sequence>
<dbReference type="EMBL" id="WWCW01000117">
    <property type="protein sequence ID" value="MYM90384.1"/>
    <property type="molecule type" value="Genomic_DNA"/>
</dbReference>
<reference evidence="1 2" key="1">
    <citation type="submission" date="2020-01" db="EMBL/GenBank/DDBJ databases">
        <title>Novel species isolated from a subtropical stream in China.</title>
        <authorList>
            <person name="Lu H."/>
        </authorList>
    </citation>
    <scope>NUCLEOTIDE SEQUENCE [LARGE SCALE GENOMIC DNA]</scope>
    <source>
        <strain evidence="1 2">FT82W</strain>
    </source>
</reference>
<protein>
    <recommendedName>
        <fullName evidence="3">Fimbrial assembly protein</fullName>
    </recommendedName>
</protein>
<dbReference type="RefSeq" id="WP_161099181.1">
    <property type="nucleotide sequence ID" value="NZ_WWCW01000117.1"/>
</dbReference>
<evidence type="ECO:0000313" key="2">
    <source>
        <dbReference type="Proteomes" id="UP000470302"/>
    </source>
</evidence>
<evidence type="ECO:0000313" key="1">
    <source>
        <dbReference type="EMBL" id="MYM90384.1"/>
    </source>
</evidence>
<dbReference type="AlphaFoldDB" id="A0A845G7W6"/>
<accession>A0A845G7W6</accession>